<keyword evidence="1" id="KW-1133">Transmembrane helix</keyword>
<evidence type="ECO:0000256" key="1">
    <source>
        <dbReference type="SAM" id="Phobius"/>
    </source>
</evidence>
<dbReference type="Proteomes" id="UP001160390">
    <property type="component" value="Unassembled WGS sequence"/>
</dbReference>
<protein>
    <submittedName>
        <fullName evidence="2">Uncharacterized protein</fullName>
    </submittedName>
</protein>
<feature type="transmembrane region" description="Helical" evidence="1">
    <location>
        <begin position="62"/>
        <end position="87"/>
    </location>
</feature>
<accession>A0AA35PW49</accession>
<gene>
    <name evidence="2" type="ORF">CCHLO57077_00012455</name>
</gene>
<reference evidence="2" key="1">
    <citation type="submission" date="2023-01" db="EMBL/GenBank/DDBJ databases">
        <authorList>
            <person name="Piombo E."/>
        </authorList>
    </citation>
    <scope>NUCLEOTIDE SEQUENCE</scope>
</reference>
<name>A0AA35PW49_9HYPO</name>
<organism evidence="2 3">
    <name type="scientific">Clonostachys chloroleuca</name>
    <dbReference type="NCBI Taxonomy" id="1926264"/>
    <lineage>
        <taxon>Eukaryota</taxon>
        <taxon>Fungi</taxon>
        <taxon>Dikarya</taxon>
        <taxon>Ascomycota</taxon>
        <taxon>Pezizomycotina</taxon>
        <taxon>Sordariomycetes</taxon>
        <taxon>Hypocreomycetidae</taxon>
        <taxon>Hypocreales</taxon>
        <taxon>Bionectriaceae</taxon>
        <taxon>Clonostachys</taxon>
    </lineage>
</organism>
<dbReference type="AlphaFoldDB" id="A0AA35PW49"/>
<evidence type="ECO:0000313" key="3">
    <source>
        <dbReference type="Proteomes" id="UP001160390"/>
    </source>
</evidence>
<feature type="transmembrane region" description="Helical" evidence="1">
    <location>
        <begin position="107"/>
        <end position="130"/>
    </location>
</feature>
<sequence length="147" mass="16633">MGRMDENKGVVHKVLSVLFRTGELVSAIIVLALLGRFTYYVHGHSHNNGRVVYTMEVAAIGIIFSILVIAPFTALFLSFPFDFIMFWKVRPVGNVRVNGAGCSEWRTVLAFSFIAIFLHLLSSILGIYIVKRYGRWRKDRAPADLKK</sequence>
<dbReference type="EMBL" id="CABFNP030000751">
    <property type="protein sequence ID" value="CAI6083252.1"/>
    <property type="molecule type" value="Genomic_DNA"/>
</dbReference>
<proteinExistence type="predicted"/>
<keyword evidence="1" id="KW-0472">Membrane</keyword>
<keyword evidence="1" id="KW-0812">Transmembrane</keyword>
<dbReference type="PANTHER" id="PTHR39608:SF1">
    <property type="entry name" value="INTEGRAL MEMBRANE PROTEIN (AFU_ORTHOLOGUE AFUA_5G08640)"/>
    <property type="match status" value="1"/>
</dbReference>
<evidence type="ECO:0000313" key="2">
    <source>
        <dbReference type="EMBL" id="CAI6083252.1"/>
    </source>
</evidence>
<feature type="transmembrane region" description="Helical" evidence="1">
    <location>
        <begin position="24"/>
        <end position="41"/>
    </location>
</feature>
<dbReference type="PANTHER" id="PTHR39608">
    <property type="entry name" value="INTEGRAL MEMBRANE PROTEIN (AFU_ORTHOLOGUE AFUA_5G08640)"/>
    <property type="match status" value="1"/>
</dbReference>
<keyword evidence="3" id="KW-1185">Reference proteome</keyword>
<comment type="caution">
    <text evidence="2">The sequence shown here is derived from an EMBL/GenBank/DDBJ whole genome shotgun (WGS) entry which is preliminary data.</text>
</comment>